<evidence type="ECO:0000259" key="6">
    <source>
        <dbReference type="Pfam" id="PF13086"/>
    </source>
</evidence>
<dbReference type="GO" id="GO:0005694">
    <property type="term" value="C:chromosome"/>
    <property type="evidence" value="ECO:0007669"/>
    <property type="project" value="UniProtKB-ARBA"/>
</dbReference>
<evidence type="ECO:0000259" key="7">
    <source>
        <dbReference type="Pfam" id="PF13087"/>
    </source>
</evidence>
<keyword evidence="1" id="KW-0547">Nucleotide-binding</keyword>
<keyword evidence="4" id="KW-0067">ATP-binding</keyword>
<comment type="caution">
    <text evidence="8">The sequence shown here is derived from an EMBL/GenBank/DDBJ whole genome shotgun (WGS) entry which is preliminary data.</text>
</comment>
<reference evidence="8" key="1">
    <citation type="submission" date="2021-01" db="EMBL/GenBank/DDBJ databases">
        <authorList>
            <consortium name="Genoscope - CEA"/>
            <person name="William W."/>
        </authorList>
    </citation>
    <scope>NUCLEOTIDE SEQUENCE</scope>
</reference>
<name>A0A8S1LKN9_9CILI</name>
<keyword evidence="3" id="KW-0347">Helicase</keyword>
<dbReference type="PANTHER" id="PTHR10887">
    <property type="entry name" value="DNA2/NAM7 HELICASE FAMILY"/>
    <property type="match status" value="1"/>
</dbReference>
<dbReference type="Pfam" id="PF13086">
    <property type="entry name" value="AAA_11"/>
    <property type="match status" value="1"/>
</dbReference>
<accession>A0A8S1LKN9</accession>
<evidence type="ECO:0000256" key="5">
    <source>
        <dbReference type="SAM" id="MobiDB-lite"/>
    </source>
</evidence>
<dbReference type="Pfam" id="PF13087">
    <property type="entry name" value="AAA_12"/>
    <property type="match status" value="1"/>
</dbReference>
<dbReference type="OrthoDB" id="295614at2759"/>
<sequence>MKDNNLSKQFHDFSSQNQNDKRKDNSAFLIQKESKRLILQNGDLRSKQHYNTQFSKKNLSKTITEDQKQDDGFVDNFSIHNLKNQQVSKDKSLCLEINKKSNEVQTSKYYLNNQINDQFTLNQQQSIKTINKSLNIINTDPKKVALVSDSIFQDTSKKKKIENQEQQKKNKLPNKEIKQSLFLMEQELERKKLESLDNIYLQEQGQKQVDELLNEGNQFCSIQIQKKKSNELKRTIQFKSSFEEHYDNYQYADNKVFEYNKLLKHIFMKDYFETKKQEFEFNKIPSQFQSREQYSRVFQQFFLHEACAQIKQNLIEFLFKMDKNNKYRKIQIKLDDQEVNRDGTIFQIRKLFDEQKLEQNQTKENDIDDKETQGVKKMNFEDIKDGYCELTSLKNYLIIISNKFQIKLSQLNEINDKKMLFFGILIEPQKASSLQQMRIQSFINRSQIIPSKWYNVFLIPFMKITTLIREFQALTQLRYMMTPLINIIYDPNKQQHLLGTEIGGSWTAQFSNQISNSECFNKFFKLVDQRYNQSQAKSIKEILQQEKGISLLQGPPGTGKTQTLIGLLSGAYEYMKITDKFPRKKILICAPSNAAIDEIILRIMRQDSLFDSEGKSPQVKLIRIGLIDEESDYSDTIKKVSLEYLAQNMLLKSNIVKQGSNQKTTADLRIDICKIQNQIKKIQKKTLEPQDIEQIQILKQELQIKQQLLERMKANKILYKESYNQFCEKILNECEIICSTLNSSGSDKLLKYMDQIELLIVDEAAQCTEPSNIIPLRLGVEKMILIGDPKQLAATTFSLKSSQNLYNRSLFERILDNNFQPYFLNIQYRMDSEIRKFPSFEFYQNKLTDHESVLHRELPENYFKRSMLFLDIIDGQEKRDNTSFVNEKEANIIIQLLQNIREQFENQTIGVISSYKAQVKLIQSLFKQNKSNLKDIDNKILSVNTVDSFQGQEKDIILFSCVRSSDCKGIGFLNDGRRINVALTRAKYALIVVGNGLTLSKGQLWRNFLSNMQERELYRKIETNEKYSFQRILKDEWEEADKQMSDQLIENLTSNEIYKF</sequence>
<evidence type="ECO:0000256" key="1">
    <source>
        <dbReference type="ARBA" id="ARBA00022741"/>
    </source>
</evidence>
<evidence type="ECO:0000256" key="3">
    <source>
        <dbReference type="ARBA" id="ARBA00022806"/>
    </source>
</evidence>
<dbReference type="GO" id="GO:0016787">
    <property type="term" value="F:hydrolase activity"/>
    <property type="evidence" value="ECO:0007669"/>
    <property type="project" value="UniProtKB-KW"/>
</dbReference>
<proteinExistence type="predicted"/>
<dbReference type="CDD" id="cd18042">
    <property type="entry name" value="DEXXQc_SETX"/>
    <property type="match status" value="1"/>
</dbReference>
<dbReference type="EMBL" id="CAJJDN010000017">
    <property type="protein sequence ID" value="CAD8063304.1"/>
    <property type="molecule type" value="Genomic_DNA"/>
</dbReference>
<feature type="compositionally biased region" description="Basic and acidic residues" evidence="5">
    <location>
        <begin position="1"/>
        <end position="11"/>
    </location>
</feature>
<feature type="domain" description="DNA2/NAM7 helicase-like C-terminal" evidence="7">
    <location>
        <begin position="806"/>
        <end position="995"/>
    </location>
</feature>
<evidence type="ECO:0000256" key="4">
    <source>
        <dbReference type="ARBA" id="ARBA00022840"/>
    </source>
</evidence>
<dbReference type="FunFam" id="3.40.50.300:FF:000326">
    <property type="entry name" value="P-loop containing nucleoside triphosphate hydrolase"/>
    <property type="match status" value="1"/>
</dbReference>
<dbReference type="AlphaFoldDB" id="A0A8S1LKN9"/>
<dbReference type="PANTHER" id="PTHR10887:SF495">
    <property type="entry name" value="HELICASE SENATAXIN ISOFORM X1-RELATED"/>
    <property type="match status" value="1"/>
</dbReference>
<dbReference type="InterPro" id="IPR047187">
    <property type="entry name" value="SF1_C_Upf1"/>
</dbReference>
<dbReference type="GO" id="GO:0005524">
    <property type="term" value="F:ATP binding"/>
    <property type="evidence" value="ECO:0007669"/>
    <property type="project" value="UniProtKB-KW"/>
</dbReference>
<dbReference type="InterPro" id="IPR041679">
    <property type="entry name" value="DNA2/NAM7-like_C"/>
</dbReference>
<evidence type="ECO:0000313" key="9">
    <source>
        <dbReference type="Proteomes" id="UP000692954"/>
    </source>
</evidence>
<keyword evidence="2" id="KW-0378">Hydrolase</keyword>
<evidence type="ECO:0000313" key="8">
    <source>
        <dbReference type="EMBL" id="CAD8063304.1"/>
    </source>
</evidence>
<organism evidence="8 9">
    <name type="scientific">Paramecium sonneborni</name>
    <dbReference type="NCBI Taxonomy" id="65129"/>
    <lineage>
        <taxon>Eukaryota</taxon>
        <taxon>Sar</taxon>
        <taxon>Alveolata</taxon>
        <taxon>Ciliophora</taxon>
        <taxon>Intramacronucleata</taxon>
        <taxon>Oligohymenophorea</taxon>
        <taxon>Peniculida</taxon>
        <taxon>Parameciidae</taxon>
        <taxon>Paramecium</taxon>
    </lineage>
</organism>
<gene>
    <name evidence="8" type="ORF">PSON_ATCC_30995.1.T0170341</name>
</gene>
<dbReference type="InterPro" id="IPR041677">
    <property type="entry name" value="DNA2/NAM7_AAA_11"/>
</dbReference>
<keyword evidence="9" id="KW-1185">Reference proteome</keyword>
<dbReference type="Proteomes" id="UP000692954">
    <property type="component" value="Unassembled WGS sequence"/>
</dbReference>
<dbReference type="CDD" id="cd18808">
    <property type="entry name" value="SF1_C_Upf1"/>
    <property type="match status" value="1"/>
</dbReference>
<evidence type="ECO:0000256" key="2">
    <source>
        <dbReference type="ARBA" id="ARBA00022801"/>
    </source>
</evidence>
<feature type="region of interest" description="Disordered" evidence="5">
    <location>
        <begin position="1"/>
        <end position="24"/>
    </location>
</feature>
<dbReference type="GO" id="GO:0004386">
    <property type="term" value="F:helicase activity"/>
    <property type="evidence" value="ECO:0007669"/>
    <property type="project" value="UniProtKB-KW"/>
</dbReference>
<protein>
    <submittedName>
        <fullName evidence="8">Uncharacterized protein</fullName>
    </submittedName>
</protein>
<feature type="domain" description="DNA2/NAM7 helicase helicase" evidence="6">
    <location>
        <begin position="531"/>
        <end position="798"/>
    </location>
</feature>
<dbReference type="InterPro" id="IPR045055">
    <property type="entry name" value="DNA2/NAM7-like"/>
</dbReference>